<reference evidence="1" key="1">
    <citation type="submission" date="2020-08" db="EMBL/GenBank/DDBJ databases">
        <title>Multicomponent nature underlies the extraordinary mechanical properties of spider dragline silk.</title>
        <authorList>
            <person name="Kono N."/>
            <person name="Nakamura H."/>
            <person name="Mori M."/>
            <person name="Yoshida Y."/>
            <person name="Ohtoshi R."/>
            <person name="Malay A.D."/>
            <person name="Moran D.A.P."/>
            <person name="Tomita M."/>
            <person name="Numata K."/>
            <person name="Arakawa K."/>
        </authorList>
    </citation>
    <scope>NUCLEOTIDE SEQUENCE</scope>
</reference>
<keyword evidence="2" id="KW-1185">Reference proteome</keyword>
<evidence type="ECO:0000313" key="2">
    <source>
        <dbReference type="Proteomes" id="UP000887013"/>
    </source>
</evidence>
<dbReference type="EMBL" id="BMAW01070053">
    <property type="protein sequence ID" value="GFT71570.1"/>
    <property type="molecule type" value="Genomic_DNA"/>
</dbReference>
<accession>A0A8X6U1V5</accession>
<name>A0A8X6U1V5_NEPPI</name>
<dbReference type="OrthoDB" id="6433462at2759"/>
<dbReference type="Proteomes" id="UP000887013">
    <property type="component" value="Unassembled WGS sequence"/>
</dbReference>
<dbReference type="AlphaFoldDB" id="A0A8X6U1V5"/>
<organism evidence="1 2">
    <name type="scientific">Nephila pilipes</name>
    <name type="common">Giant wood spider</name>
    <name type="synonym">Nephila maculata</name>
    <dbReference type="NCBI Taxonomy" id="299642"/>
    <lineage>
        <taxon>Eukaryota</taxon>
        <taxon>Metazoa</taxon>
        <taxon>Ecdysozoa</taxon>
        <taxon>Arthropoda</taxon>
        <taxon>Chelicerata</taxon>
        <taxon>Arachnida</taxon>
        <taxon>Araneae</taxon>
        <taxon>Araneomorphae</taxon>
        <taxon>Entelegynae</taxon>
        <taxon>Araneoidea</taxon>
        <taxon>Nephilidae</taxon>
        <taxon>Nephila</taxon>
    </lineage>
</organism>
<gene>
    <name evidence="1" type="ORF">NPIL_492541</name>
</gene>
<protein>
    <submittedName>
        <fullName evidence="1">Uncharacterized protein</fullName>
    </submittedName>
</protein>
<comment type="caution">
    <text evidence="1">The sequence shown here is derived from an EMBL/GenBank/DDBJ whole genome shotgun (WGS) entry which is preliminary data.</text>
</comment>
<sequence length="98" mass="11854">MERYTIELRVFNVEQYFKTNESLMATVRNWINRGYIMSQEVSYRYAPDSDSEEAQLVIPFQKRERILKKCCDIHLLDIMVQKAIFTKKNASRYYLFII</sequence>
<proteinExistence type="predicted"/>
<evidence type="ECO:0000313" key="1">
    <source>
        <dbReference type="EMBL" id="GFT71570.1"/>
    </source>
</evidence>